<dbReference type="STRING" id="1190603.A1OO_10775"/>
<evidence type="ECO:0000259" key="8">
    <source>
        <dbReference type="PROSITE" id="PS50893"/>
    </source>
</evidence>
<proteinExistence type="inferred from homology"/>
<dbReference type="Pfam" id="PF00005">
    <property type="entry name" value="ABC_tran"/>
    <property type="match status" value="2"/>
</dbReference>
<dbReference type="Gene3D" id="3.40.50.300">
    <property type="entry name" value="P-loop containing nucleotide triphosphate hydrolases"/>
    <property type="match status" value="2"/>
</dbReference>
<name>A0A2N7L8W3_9GAMM</name>
<evidence type="ECO:0000256" key="6">
    <source>
        <dbReference type="ARBA" id="ARBA00022840"/>
    </source>
</evidence>
<evidence type="ECO:0000256" key="7">
    <source>
        <dbReference type="ARBA" id="ARBA00023136"/>
    </source>
</evidence>
<dbReference type="GO" id="GO:0005524">
    <property type="term" value="F:ATP binding"/>
    <property type="evidence" value="ECO:0007669"/>
    <property type="project" value="UniProtKB-KW"/>
</dbReference>
<dbReference type="PROSITE" id="PS00211">
    <property type="entry name" value="ABC_TRANSPORTER_1"/>
    <property type="match status" value="2"/>
</dbReference>
<dbReference type="SMART" id="SM00382">
    <property type="entry name" value="AAA"/>
    <property type="match status" value="2"/>
</dbReference>
<keyword evidence="5" id="KW-0547">Nucleotide-binding</keyword>
<keyword evidence="7" id="KW-0472">Membrane</keyword>
<dbReference type="PANTHER" id="PTHR43297">
    <property type="entry name" value="OLIGOPEPTIDE TRANSPORT ATP-BINDING PROTEIN APPD"/>
    <property type="match status" value="1"/>
</dbReference>
<dbReference type="SUPFAM" id="SSF52540">
    <property type="entry name" value="P-loop containing nucleoside triphosphate hydrolases"/>
    <property type="match status" value="2"/>
</dbReference>
<dbReference type="InterPro" id="IPR013563">
    <property type="entry name" value="Oligopep_ABC_C"/>
</dbReference>
<dbReference type="InterPro" id="IPR003439">
    <property type="entry name" value="ABC_transporter-like_ATP-bd"/>
</dbReference>
<dbReference type="RefSeq" id="WP_102391192.1">
    <property type="nucleotide sequence ID" value="NZ_MDAL01000026.1"/>
</dbReference>
<dbReference type="AlphaFoldDB" id="A0A2N7L8W3"/>
<dbReference type="GO" id="GO:0005886">
    <property type="term" value="C:plasma membrane"/>
    <property type="evidence" value="ECO:0007669"/>
    <property type="project" value="UniProtKB-SubCell"/>
</dbReference>
<reference evidence="10" key="1">
    <citation type="submission" date="2016-07" db="EMBL/GenBank/DDBJ databases">
        <title>Nontailed viruses are major unrecognized killers of bacteria in the ocean.</title>
        <authorList>
            <person name="Kauffman K."/>
            <person name="Hussain F."/>
            <person name="Yang J."/>
            <person name="Arevalo P."/>
            <person name="Brown J."/>
            <person name="Cutler M."/>
            <person name="Kelly L."/>
            <person name="Polz M.F."/>
        </authorList>
    </citation>
    <scope>NUCLEOTIDE SEQUENCE [LARGE SCALE GENOMIC DNA]</scope>
    <source>
        <strain evidence="10">10N.261.45.A10</strain>
    </source>
</reference>
<dbReference type="GO" id="GO:0016887">
    <property type="term" value="F:ATP hydrolysis activity"/>
    <property type="evidence" value="ECO:0007669"/>
    <property type="project" value="InterPro"/>
</dbReference>
<dbReference type="PANTHER" id="PTHR43297:SF7">
    <property type="entry name" value="D,D-DIPEPTIDE TRANSPORT ATP-BINDING PROTEIN DDPD-RELATED"/>
    <property type="match status" value="1"/>
</dbReference>
<keyword evidence="4" id="KW-1003">Cell membrane</keyword>
<accession>A0A2N7L8W3</accession>
<evidence type="ECO:0000256" key="5">
    <source>
        <dbReference type="ARBA" id="ARBA00022741"/>
    </source>
</evidence>
<organism evidence="9 10">
    <name type="scientific">Enterovibrio norvegicus</name>
    <dbReference type="NCBI Taxonomy" id="188144"/>
    <lineage>
        <taxon>Bacteria</taxon>
        <taxon>Pseudomonadati</taxon>
        <taxon>Pseudomonadota</taxon>
        <taxon>Gammaproteobacteria</taxon>
        <taxon>Vibrionales</taxon>
        <taxon>Vibrionaceae</taxon>
        <taxon>Enterovibrio</taxon>
    </lineage>
</organism>
<dbReference type="Proteomes" id="UP000235387">
    <property type="component" value="Unassembled WGS sequence"/>
</dbReference>
<keyword evidence="6 9" id="KW-0067">ATP-binding</keyword>
<dbReference type="InterPro" id="IPR017871">
    <property type="entry name" value="ABC_transporter-like_CS"/>
</dbReference>
<evidence type="ECO:0000256" key="3">
    <source>
        <dbReference type="ARBA" id="ARBA00022448"/>
    </source>
</evidence>
<dbReference type="InterPro" id="IPR003593">
    <property type="entry name" value="AAA+_ATPase"/>
</dbReference>
<feature type="domain" description="ABC transporter" evidence="8">
    <location>
        <begin position="5"/>
        <end position="242"/>
    </location>
</feature>
<evidence type="ECO:0000313" key="10">
    <source>
        <dbReference type="Proteomes" id="UP000235387"/>
    </source>
</evidence>
<feature type="domain" description="ABC transporter" evidence="8">
    <location>
        <begin position="263"/>
        <end position="465"/>
    </location>
</feature>
<protein>
    <submittedName>
        <fullName evidence="9">ABC transporter ATP-binding protein</fullName>
    </submittedName>
</protein>
<dbReference type="GO" id="GO:0015833">
    <property type="term" value="P:peptide transport"/>
    <property type="evidence" value="ECO:0007669"/>
    <property type="project" value="InterPro"/>
</dbReference>
<comment type="similarity">
    <text evidence="2">Belongs to the ABC transporter superfamily.</text>
</comment>
<comment type="caution">
    <text evidence="9">The sequence shown here is derived from an EMBL/GenBank/DDBJ whole genome shotgun (WGS) entry which is preliminary data.</text>
</comment>
<dbReference type="EMBL" id="MDAL01000026">
    <property type="protein sequence ID" value="PMN90771.1"/>
    <property type="molecule type" value="Genomic_DNA"/>
</dbReference>
<comment type="subcellular location">
    <subcellularLocation>
        <location evidence="1">Cell inner membrane</location>
        <topology evidence="1">Peripheral membrane protein</topology>
    </subcellularLocation>
</comment>
<dbReference type="Pfam" id="PF08352">
    <property type="entry name" value="oligo_HPY"/>
    <property type="match status" value="1"/>
</dbReference>
<dbReference type="PROSITE" id="PS50893">
    <property type="entry name" value="ABC_TRANSPORTER_2"/>
    <property type="match status" value="2"/>
</dbReference>
<dbReference type="InterPro" id="IPR050388">
    <property type="entry name" value="ABC_Ni/Peptide_Import"/>
</dbReference>
<gene>
    <name evidence="9" type="ORF">BCT23_18810</name>
</gene>
<evidence type="ECO:0000256" key="1">
    <source>
        <dbReference type="ARBA" id="ARBA00004417"/>
    </source>
</evidence>
<evidence type="ECO:0000313" key="9">
    <source>
        <dbReference type="EMBL" id="PMN90771.1"/>
    </source>
</evidence>
<evidence type="ECO:0000256" key="2">
    <source>
        <dbReference type="ARBA" id="ARBA00005417"/>
    </source>
</evidence>
<evidence type="ECO:0000256" key="4">
    <source>
        <dbReference type="ARBA" id="ARBA00022475"/>
    </source>
</evidence>
<dbReference type="InterPro" id="IPR027417">
    <property type="entry name" value="P-loop_NTPase"/>
</dbReference>
<sequence length="467" mass="50366">MTPLIQLTDLSINAEDISLLEPLSLSLFQDKPLTILGQTGSGKSLLAQAIIGLLPSTLQQHGHVEIMGKSHNIPALKTLWGKQMIMLPQEPWRALDPLMQSYQQVAEVYECVHEQSPESAFDSAIKDLDELGLKSSALKRPGQLSGGMAQRLAVAAATAGGATLILADEPTKGLDVSRRDDIIKLLIKSAQGGGLLTITHDIDVARQIGGDIIVMKEGTVVEQGTAAQVLEQPQHPYTQALIAADPRHWSKSEYPQALTKPVLNVSGLSIGRQQHSLAKDISFTLHAGEVMGVVGDSGCGKSTLGDTLLGLLPPLEGSINKLGENITPYQWLKLFQDPPSAVTSSVTLGTLLDDLIVLHNINRQKIAPLMEKLKLAPELLERRSTSVSGGELQRFSILRALLLDPVFLFADEPTSRLDPIIAKEVTEILITLAKEQDCAVLLVSHDKNLIEKRCDSVIRLGVAKAGE</sequence>
<keyword evidence="3" id="KW-0813">Transport</keyword>